<gene>
    <name evidence="3" type="ORF">A2569_02740</name>
</gene>
<name>A0A1G2QLP9_9BACT</name>
<evidence type="ECO:0000256" key="1">
    <source>
        <dbReference type="SAM" id="Phobius"/>
    </source>
</evidence>
<protein>
    <recommendedName>
        <fullName evidence="5">Vitamin K epoxide reductase domain-containing protein</fullName>
    </recommendedName>
</protein>
<keyword evidence="2" id="KW-0732">Signal</keyword>
<feature type="transmembrane region" description="Helical" evidence="1">
    <location>
        <begin position="64"/>
        <end position="86"/>
    </location>
</feature>
<dbReference type="EMBL" id="MHTL01000008">
    <property type="protein sequence ID" value="OHA60841.1"/>
    <property type="molecule type" value="Genomic_DNA"/>
</dbReference>
<reference evidence="3 4" key="1">
    <citation type="journal article" date="2016" name="Nat. Commun.">
        <title>Thousands of microbial genomes shed light on interconnected biogeochemical processes in an aquifer system.</title>
        <authorList>
            <person name="Anantharaman K."/>
            <person name="Brown C.T."/>
            <person name="Hug L.A."/>
            <person name="Sharon I."/>
            <person name="Castelle C.J."/>
            <person name="Probst A.J."/>
            <person name="Thomas B.C."/>
            <person name="Singh A."/>
            <person name="Wilkins M.J."/>
            <person name="Karaoz U."/>
            <person name="Brodie E.L."/>
            <person name="Williams K.H."/>
            <person name="Hubbard S.S."/>
            <person name="Banfield J.F."/>
        </authorList>
    </citation>
    <scope>NUCLEOTIDE SEQUENCE [LARGE SCALE GENOMIC DNA]</scope>
</reference>
<organism evidence="3 4">
    <name type="scientific">Candidatus Vogelbacteria bacterium RIFOXYD1_FULL_51_18</name>
    <dbReference type="NCBI Taxonomy" id="1802440"/>
    <lineage>
        <taxon>Bacteria</taxon>
        <taxon>Candidatus Vogeliibacteriota</taxon>
    </lineage>
</organism>
<evidence type="ECO:0008006" key="5">
    <source>
        <dbReference type="Google" id="ProtNLM"/>
    </source>
</evidence>
<dbReference type="STRING" id="1802440.A2569_02740"/>
<dbReference type="AlphaFoldDB" id="A0A1G2QLP9"/>
<comment type="caution">
    <text evidence="3">The sequence shown here is derived from an EMBL/GenBank/DDBJ whole genome shotgun (WGS) entry which is preliminary data.</text>
</comment>
<evidence type="ECO:0000256" key="2">
    <source>
        <dbReference type="SAM" id="SignalP"/>
    </source>
</evidence>
<evidence type="ECO:0000313" key="4">
    <source>
        <dbReference type="Proteomes" id="UP000177090"/>
    </source>
</evidence>
<keyword evidence="1" id="KW-1133">Transmembrane helix</keyword>
<feature type="signal peptide" evidence="2">
    <location>
        <begin position="1"/>
        <end position="26"/>
    </location>
</feature>
<evidence type="ECO:0000313" key="3">
    <source>
        <dbReference type="EMBL" id="OHA60841.1"/>
    </source>
</evidence>
<feature type="chain" id="PRO_5009584140" description="Vitamin K epoxide reductase domain-containing protein" evidence="2">
    <location>
        <begin position="27"/>
        <end position="137"/>
    </location>
</feature>
<dbReference type="Proteomes" id="UP000177090">
    <property type="component" value="Unassembled WGS sequence"/>
</dbReference>
<keyword evidence="1" id="KW-0472">Membrane</keyword>
<sequence length="137" mass="14409">MKSALSVLLIASLIGIAALGALSVHAGMQDHDGNCAIALAQGTDCPRQANPLDYASFHIGAFKNFSLATVGALFALLAAVVAGVAVRVNRDLSTLLHPRVAYARYLKDSVVYVPQCGFIHWLALHENSPASLPRAAM</sequence>
<keyword evidence="1" id="KW-0812">Transmembrane</keyword>
<accession>A0A1G2QLP9</accession>
<proteinExistence type="predicted"/>